<name>A0A839IQQ3_9GAMM</name>
<dbReference type="PANTHER" id="PTHR38687">
    <property type="entry name" value="CELL DIVISION PROTEIN DEDD-RELATED"/>
    <property type="match status" value="1"/>
</dbReference>
<dbReference type="GO" id="GO:0032506">
    <property type="term" value="P:cytokinetic process"/>
    <property type="evidence" value="ECO:0007669"/>
    <property type="project" value="TreeGrafter"/>
</dbReference>
<dbReference type="Pfam" id="PF05036">
    <property type="entry name" value="SPOR"/>
    <property type="match status" value="1"/>
</dbReference>
<proteinExistence type="predicted"/>
<gene>
    <name evidence="4" type="ORF">H4O21_10495</name>
</gene>
<dbReference type="InterPro" id="IPR052521">
    <property type="entry name" value="Cell_div_SPOR-domain"/>
</dbReference>
<dbReference type="RefSeq" id="WP_182808819.1">
    <property type="nucleotide sequence ID" value="NZ_JACJFM010000011.1"/>
</dbReference>
<dbReference type="PROSITE" id="PS51724">
    <property type="entry name" value="SPOR"/>
    <property type="match status" value="1"/>
</dbReference>
<evidence type="ECO:0000256" key="1">
    <source>
        <dbReference type="SAM" id="MobiDB-lite"/>
    </source>
</evidence>
<keyword evidence="2" id="KW-0472">Membrane</keyword>
<dbReference type="PANTHER" id="PTHR38687:SF1">
    <property type="entry name" value="CELL DIVISION PROTEIN DEDD"/>
    <property type="match status" value="1"/>
</dbReference>
<dbReference type="GO" id="GO:0042834">
    <property type="term" value="F:peptidoglycan binding"/>
    <property type="evidence" value="ECO:0007669"/>
    <property type="project" value="InterPro"/>
</dbReference>
<dbReference type="SUPFAM" id="SSF110997">
    <property type="entry name" value="Sporulation related repeat"/>
    <property type="match status" value="1"/>
</dbReference>
<dbReference type="Proteomes" id="UP000565262">
    <property type="component" value="Unassembled WGS sequence"/>
</dbReference>
<feature type="region of interest" description="Disordered" evidence="1">
    <location>
        <begin position="37"/>
        <end position="78"/>
    </location>
</feature>
<sequence length="165" mass="18368">MKYGLKHRIIGAVILISVAVIFLPVLLDGGQRPQLVQTTTPIPAPPPDAEIKVEQPADPGRTPSIETGEPERENWQSGLTDQKKLAAWTLQAASFKTEDNAAGMRDKLRKSDIRSYIRQRKDYFVVYAGPFADSDAANEVKARLKKEFSVSALMVRYDPMADVRN</sequence>
<evidence type="ECO:0000313" key="5">
    <source>
        <dbReference type="Proteomes" id="UP000565262"/>
    </source>
</evidence>
<evidence type="ECO:0000313" key="4">
    <source>
        <dbReference type="EMBL" id="MBB1487040.1"/>
    </source>
</evidence>
<dbReference type="GO" id="GO:0030428">
    <property type="term" value="C:cell septum"/>
    <property type="evidence" value="ECO:0007669"/>
    <property type="project" value="TreeGrafter"/>
</dbReference>
<feature type="domain" description="SPOR" evidence="3">
    <location>
        <begin position="82"/>
        <end position="157"/>
    </location>
</feature>
<dbReference type="GO" id="GO:0032153">
    <property type="term" value="C:cell division site"/>
    <property type="evidence" value="ECO:0007669"/>
    <property type="project" value="TreeGrafter"/>
</dbReference>
<reference evidence="4 5" key="1">
    <citation type="submission" date="2020-08" db="EMBL/GenBank/DDBJ databases">
        <title>Oceanospirillum sp. nov. isolated from marine sediment.</title>
        <authorList>
            <person name="Ji X."/>
        </authorList>
    </citation>
    <scope>NUCLEOTIDE SEQUENCE [LARGE SCALE GENOMIC DNA]</scope>
    <source>
        <strain evidence="4 5">D5</strain>
    </source>
</reference>
<dbReference type="InterPro" id="IPR036680">
    <property type="entry name" value="SPOR-like_sf"/>
</dbReference>
<evidence type="ECO:0000259" key="3">
    <source>
        <dbReference type="PROSITE" id="PS51724"/>
    </source>
</evidence>
<accession>A0A839IQQ3</accession>
<dbReference type="EMBL" id="JACJFM010000011">
    <property type="protein sequence ID" value="MBB1487040.1"/>
    <property type="molecule type" value="Genomic_DNA"/>
</dbReference>
<organism evidence="4 5">
    <name type="scientific">Oceanospirillum sediminis</name>
    <dbReference type="NCBI Taxonomy" id="2760088"/>
    <lineage>
        <taxon>Bacteria</taxon>
        <taxon>Pseudomonadati</taxon>
        <taxon>Pseudomonadota</taxon>
        <taxon>Gammaproteobacteria</taxon>
        <taxon>Oceanospirillales</taxon>
        <taxon>Oceanospirillaceae</taxon>
        <taxon>Oceanospirillum</taxon>
    </lineage>
</organism>
<feature type="transmembrane region" description="Helical" evidence="2">
    <location>
        <begin position="9"/>
        <end position="27"/>
    </location>
</feature>
<keyword evidence="5" id="KW-1185">Reference proteome</keyword>
<evidence type="ECO:0000256" key="2">
    <source>
        <dbReference type="SAM" id="Phobius"/>
    </source>
</evidence>
<dbReference type="InterPro" id="IPR007730">
    <property type="entry name" value="SPOR-like_dom"/>
</dbReference>
<dbReference type="Gene3D" id="3.30.70.1070">
    <property type="entry name" value="Sporulation related repeat"/>
    <property type="match status" value="1"/>
</dbReference>
<protein>
    <submittedName>
        <fullName evidence="4">SPOR domain-containing protein</fullName>
    </submittedName>
</protein>
<keyword evidence="2" id="KW-1133">Transmembrane helix</keyword>
<keyword evidence="2" id="KW-0812">Transmembrane</keyword>
<comment type="caution">
    <text evidence="4">The sequence shown here is derived from an EMBL/GenBank/DDBJ whole genome shotgun (WGS) entry which is preliminary data.</text>
</comment>
<dbReference type="AlphaFoldDB" id="A0A839IQQ3"/>